<dbReference type="RefSeq" id="WP_036153118.1">
    <property type="nucleotide sequence ID" value="NZ_AVCX01000008.1"/>
</dbReference>
<protein>
    <recommendedName>
        <fullName evidence="3">DUF1934 domain-containing protein</fullName>
    </recommendedName>
</protein>
<dbReference type="STRING" id="1220589.CD32_07720"/>
<dbReference type="Pfam" id="PF09148">
    <property type="entry name" value="DUF1934"/>
    <property type="match status" value="1"/>
</dbReference>
<reference evidence="1 2" key="1">
    <citation type="submission" date="2014-02" db="EMBL/GenBank/DDBJ databases">
        <title>Draft genome sequence of Lysinibacillus odysseyi NBRC 100172.</title>
        <authorList>
            <person name="Zhang F."/>
            <person name="Wang G."/>
            <person name="Zhang L."/>
        </authorList>
    </citation>
    <scope>NUCLEOTIDE SEQUENCE [LARGE SCALE GENOMIC DNA]</scope>
    <source>
        <strain evidence="1 2">NBRC 100172</strain>
    </source>
</reference>
<dbReference type="OrthoDB" id="2352933at2"/>
<keyword evidence="2" id="KW-1185">Reference proteome</keyword>
<name>A0A0A3JFC4_9BACI</name>
<dbReference type="Gene3D" id="2.40.128.20">
    <property type="match status" value="1"/>
</dbReference>
<sequence length="141" mass="16207">MGDVGTDVKIKLVSSITPTEGEQETYEMWLQGTFIEKSGTHYLRYEEVQDDQTIRTTVKLTNEQAFIMRNGGINMRLPLNTSQQERGRYESKFGLIPLMTETNQLSYERLETGGQFRTEYELIIDGSSVGNYTLEINYTEV</sequence>
<organism evidence="1 2">
    <name type="scientific">Lysinibacillus odysseyi 34hs-1 = NBRC 100172</name>
    <dbReference type="NCBI Taxonomy" id="1220589"/>
    <lineage>
        <taxon>Bacteria</taxon>
        <taxon>Bacillati</taxon>
        <taxon>Bacillota</taxon>
        <taxon>Bacilli</taxon>
        <taxon>Bacillales</taxon>
        <taxon>Bacillaceae</taxon>
        <taxon>Lysinibacillus</taxon>
    </lineage>
</organism>
<dbReference type="SUPFAM" id="SSF50814">
    <property type="entry name" value="Lipocalins"/>
    <property type="match status" value="1"/>
</dbReference>
<comment type="caution">
    <text evidence="1">The sequence shown here is derived from an EMBL/GenBank/DDBJ whole genome shotgun (WGS) entry which is preliminary data.</text>
</comment>
<proteinExistence type="predicted"/>
<gene>
    <name evidence="1" type="ORF">CD32_07720</name>
</gene>
<dbReference type="AlphaFoldDB" id="A0A0A3JFC4"/>
<dbReference type="Proteomes" id="UP000030437">
    <property type="component" value="Unassembled WGS sequence"/>
</dbReference>
<accession>A0A0A3JFC4</accession>
<dbReference type="InterPro" id="IPR012674">
    <property type="entry name" value="Calycin"/>
</dbReference>
<evidence type="ECO:0000313" key="1">
    <source>
        <dbReference type="EMBL" id="KGR85732.1"/>
    </source>
</evidence>
<dbReference type="InterPro" id="IPR015231">
    <property type="entry name" value="DUF1934"/>
</dbReference>
<evidence type="ECO:0008006" key="3">
    <source>
        <dbReference type="Google" id="ProtNLM"/>
    </source>
</evidence>
<dbReference type="eggNOG" id="COG4506">
    <property type="taxonomic scope" value="Bacteria"/>
</dbReference>
<evidence type="ECO:0000313" key="2">
    <source>
        <dbReference type="Proteomes" id="UP000030437"/>
    </source>
</evidence>
<dbReference type="EMBL" id="JPVP01000053">
    <property type="protein sequence ID" value="KGR85732.1"/>
    <property type="molecule type" value="Genomic_DNA"/>
</dbReference>